<proteinExistence type="predicted"/>
<feature type="transmembrane region" description="Helical" evidence="1">
    <location>
        <begin position="7"/>
        <end position="27"/>
    </location>
</feature>
<keyword evidence="1" id="KW-0812">Transmembrane</keyword>
<comment type="caution">
    <text evidence="2">The sequence shown here is derived from an EMBL/GenBank/DDBJ whole genome shotgun (WGS) entry which is preliminary data.</text>
</comment>
<keyword evidence="1" id="KW-0472">Membrane</keyword>
<organism evidence="2 3">
    <name type="scientific">Rhizobium miluonense</name>
    <dbReference type="NCBI Taxonomy" id="411945"/>
    <lineage>
        <taxon>Bacteria</taxon>
        <taxon>Pseudomonadati</taxon>
        <taxon>Pseudomonadota</taxon>
        <taxon>Alphaproteobacteria</taxon>
        <taxon>Hyphomicrobiales</taxon>
        <taxon>Rhizobiaceae</taxon>
        <taxon>Rhizobium/Agrobacterium group</taxon>
        <taxon>Rhizobium</taxon>
    </lineage>
</organism>
<sequence length="143" mass="15587">MENVVKTYVVAYVVTLVVFVAIDFTWLSSMTNRLYRPVLAEMLASDFRLVPAVAFYMFYALGLTVLAVRPGLIGASTQTAVVCGAILGFTAYATYDLTNQATLRNWSTFLTIADLFWGTVLSSLAAGCGQWITVRFLGPLAHG</sequence>
<gene>
    <name evidence="2" type="ORF">J2W52_005390</name>
</gene>
<reference evidence="2 3" key="1">
    <citation type="submission" date="2023-07" db="EMBL/GenBank/DDBJ databases">
        <title>Sorghum-associated microbial communities from plants grown in Nebraska, USA.</title>
        <authorList>
            <person name="Schachtman D."/>
        </authorList>
    </citation>
    <scope>NUCLEOTIDE SEQUENCE [LARGE SCALE GENOMIC DNA]</scope>
    <source>
        <strain evidence="2 3">3199</strain>
    </source>
</reference>
<name>A0ABU1SXP9_9HYPH</name>
<dbReference type="InterPro" id="IPR018687">
    <property type="entry name" value="DUF2177_membr"/>
</dbReference>
<dbReference type="Proteomes" id="UP001250791">
    <property type="component" value="Unassembled WGS sequence"/>
</dbReference>
<feature type="transmembrane region" description="Helical" evidence="1">
    <location>
        <begin position="47"/>
        <end position="68"/>
    </location>
</feature>
<accession>A0ABU1SXP9</accession>
<dbReference type="Pfam" id="PF09945">
    <property type="entry name" value="DUF2177"/>
    <property type="match status" value="1"/>
</dbReference>
<keyword evidence="3" id="KW-1185">Reference proteome</keyword>
<dbReference type="EMBL" id="JAVDUP010000009">
    <property type="protein sequence ID" value="MDR6903757.1"/>
    <property type="molecule type" value="Genomic_DNA"/>
</dbReference>
<keyword evidence="1" id="KW-1133">Transmembrane helix</keyword>
<protein>
    <submittedName>
        <fullName evidence="2">Membrane protein</fullName>
    </submittedName>
</protein>
<feature type="transmembrane region" description="Helical" evidence="1">
    <location>
        <begin position="75"/>
        <end position="95"/>
    </location>
</feature>
<evidence type="ECO:0000313" key="2">
    <source>
        <dbReference type="EMBL" id="MDR6903757.1"/>
    </source>
</evidence>
<feature type="transmembrane region" description="Helical" evidence="1">
    <location>
        <begin position="115"/>
        <end position="137"/>
    </location>
</feature>
<evidence type="ECO:0000313" key="3">
    <source>
        <dbReference type="Proteomes" id="UP001250791"/>
    </source>
</evidence>
<evidence type="ECO:0000256" key="1">
    <source>
        <dbReference type="SAM" id="Phobius"/>
    </source>
</evidence>